<evidence type="ECO:0000313" key="11">
    <source>
        <dbReference type="Proteomes" id="UP000507470"/>
    </source>
</evidence>
<comment type="similarity">
    <text evidence="6">Belongs to the protein kinase superfamily. CK1 Ser/Thr protein kinase family.</text>
</comment>
<feature type="domain" description="Protein kinase" evidence="9">
    <location>
        <begin position="17"/>
        <end position="276"/>
    </location>
</feature>
<protein>
    <submittedName>
        <fullName evidence="10">Tau-tubulin kinase 2,Tau-tubulin kinase homolog Asator,Tau-tubulin kinase 1,Probable serine/threonine-protein kinase DDB_G0292354</fullName>
    </submittedName>
</protein>
<feature type="region of interest" description="Disordered" evidence="8">
    <location>
        <begin position="317"/>
        <end position="346"/>
    </location>
</feature>
<feature type="region of interest" description="Disordered" evidence="8">
    <location>
        <begin position="659"/>
        <end position="706"/>
    </location>
</feature>
<dbReference type="Gene3D" id="1.10.510.10">
    <property type="entry name" value="Transferase(Phosphotransferase) domain 1"/>
    <property type="match status" value="1"/>
</dbReference>
<dbReference type="AlphaFoldDB" id="A0A6J8ANB2"/>
<sequence>MTTEDLLIPGVVIKERWKVTKKIGGGGFGEIYEGIDLITKESVALKLESSQQAKQVLKMEVAVLKKLQGRDHVCRFIGCGRNDKYNYVVMTLQGKNLAELRRSQSRGCFSLSTTLRLGAQILKAIEAIHEVGFLHRDVKPSNFAMGRLQKDCKKVFMLDFGLARQYTTATGEVRPPRTAAGFRGTVRYASVNAHKNKEMGRHDDLWSLFYMLVEFLSGQLPWRKIKDKEQVGTMKDKYDHSSLLKNMPNEFATFLEHISKLEYFDKPDYQMLHTLLDQCIKRKGIKESDAYDWEKIYSDGSVATTITTSPPIGIKQTHGQGLQPGGPHTPGHGATEAMDENLSQDEVEDKKIKDYIIDSKNIDNKLREEHGIMENQEPRGVLEIQEKHQVEELVKEETVENIAKPETNIDILAERLNKIMKTEVKVEEQKMDVEITQDNRESTPQKTPTKKVMIMPEKDIDNDDNDKHRDETLGKRRDSGIDHISKAAITFAVMETEDKTHDGVLDENATRAAPYTVASQWQSAFGSSSDSSNDESEGDNNAKAKKLSKHRMNTLADEEEWRPDNALRNSLVIQDDNDFLKGSLNFLDDELNESDSQGKRKDSHMRTSSSLGHIGDRHLLKSSPGKGALKDKNTLMSLLKQGGRSSPLAFKEGLLPSLGQFKVGPYGKPPTPQSKRDNSPAKKSAKREENSGVKMKRSESEGNKLDKKDNIMKSLLEESDKFSIVKFDNDKPDIAQMDIDTIDPKPEIKPSQQITAPPRQKSAIVIDQPDQITSNPYGTFVDFNSIGKHSEPSTKPKISVQKTINPVKFDITDTLKPVEISVDDSGIHITDKTTDSVLRCIDDNVPTDKVGHVTDVSYQSPLSNLLSNPGPQLHIPTSLEIINSLPSSPKRRQLPVIQQDTESRKITVSKNTESLEKAVSKNSELLNKVNSKKSGSVENLVKKTDESLEKVLKKNTELSEKLVHKKVELPGKVVKPAIPKKPAIEIKLNLDEFESSNQTLNIMDMDDHLDLDDFESAKHLFDSGAKIDLDNLDSDRQSSHSSHHDDKAINKNKKETKPIISNLKSESQRGKVRKHNKLHFGVKDGKLVRNTMSPILEDPSKLVKDQLRSSSSKTSMKKDCKESDPKEKLKSDSSNERLSRADKPPDQKRSNSVKLKRSSSASRLDRTTKDLEDVKDKLSSLSPNPPDADRLPKPPPGHAPKNAAVLARRRRYKMASTNTSPREPSSPRAQ</sequence>
<feature type="compositionally biased region" description="Basic residues" evidence="8">
    <location>
        <begin position="543"/>
        <end position="552"/>
    </location>
</feature>
<evidence type="ECO:0000259" key="9">
    <source>
        <dbReference type="PROSITE" id="PS50011"/>
    </source>
</evidence>
<feature type="compositionally biased region" description="Basic and acidic residues" evidence="8">
    <location>
        <begin position="465"/>
        <end position="479"/>
    </location>
</feature>
<feature type="region of interest" description="Disordered" evidence="8">
    <location>
        <begin position="1032"/>
        <end position="1085"/>
    </location>
</feature>
<dbReference type="GO" id="GO:0015630">
    <property type="term" value="C:microtubule cytoskeleton"/>
    <property type="evidence" value="ECO:0007669"/>
    <property type="project" value="UniProtKB-ARBA"/>
</dbReference>
<keyword evidence="11" id="KW-1185">Reference proteome</keyword>
<feature type="compositionally biased region" description="Basic and acidic residues" evidence="8">
    <location>
        <begin position="1116"/>
        <end position="1149"/>
    </location>
</feature>
<feature type="compositionally biased region" description="Basic and acidic residues" evidence="8">
    <location>
        <begin position="1163"/>
        <end position="1178"/>
    </location>
</feature>
<dbReference type="PANTHER" id="PTHR11909">
    <property type="entry name" value="CASEIN KINASE-RELATED"/>
    <property type="match status" value="1"/>
</dbReference>
<dbReference type="InterPro" id="IPR000719">
    <property type="entry name" value="Prot_kinase_dom"/>
</dbReference>
<dbReference type="PROSITE" id="PS50011">
    <property type="entry name" value="PROTEIN_KINASE_DOM"/>
    <property type="match status" value="1"/>
</dbReference>
<dbReference type="Proteomes" id="UP000507470">
    <property type="component" value="Unassembled WGS sequence"/>
</dbReference>
<keyword evidence="5 7" id="KW-0067">ATP-binding</keyword>
<dbReference type="InterPro" id="IPR050235">
    <property type="entry name" value="CK1_Ser-Thr_kinase"/>
</dbReference>
<feature type="compositionally biased region" description="Basic and acidic residues" evidence="8">
    <location>
        <begin position="1032"/>
        <end position="1057"/>
    </location>
</feature>
<keyword evidence="1" id="KW-0723">Serine/threonine-protein kinase</keyword>
<dbReference type="FunFam" id="3.30.200.20:FF:000358">
    <property type="entry name" value="Tau tubulin kinase 2b"/>
    <property type="match status" value="1"/>
</dbReference>
<keyword evidence="2" id="KW-0808">Transferase</keyword>
<feature type="binding site" evidence="7">
    <location>
        <position position="46"/>
    </location>
    <ligand>
        <name>ATP</name>
        <dbReference type="ChEBI" id="CHEBI:30616"/>
    </ligand>
</feature>
<feature type="compositionally biased region" description="Basic residues" evidence="8">
    <location>
        <begin position="1070"/>
        <end position="1080"/>
    </location>
</feature>
<dbReference type="CDD" id="cd14017">
    <property type="entry name" value="STKc_TTBK"/>
    <property type="match status" value="1"/>
</dbReference>
<feature type="region of interest" description="Disordered" evidence="8">
    <location>
        <begin position="523"/>
        <end position="561"/>
    </location>
</feature>
<proteinExistence type="inferred from homology"/>
<feature type="compositionally biased region" description="Low complexity" evidence="8">
    <location>
        <begin position="317"/>
        <end position="335"/>
    </location>
</feature>
<dbReference type="EMBL" id="CACVKT020001743">
    <property type="protein sequence ID" value="CAC5370987.1"/>
    <property type="molecule type" value="Genomic_DNA"/>
</dbReference>
<evidence type="ECO:0000256" key="6">
    <source>
        <dbReference type="ARBA" id="ARBA00061588"/>
    </source>
</evidence>
<keyword evidence="4 10" id="KW-0418">Kinase</keyword>
<dbReference type="InterPro" id="IPR047916">
    <property type="entry name" value="TTBK_Asator-like_STKc"/>
</dbReference>
<accession>A0A6J8ANB2</accession>
<name>A0A6J8ANB2_MYTCO</name>
<dbReference type="SMART" id="SM00220">
    <property type="entry name" value="S_TKc"/>
    <property type="match status" value="1"/>
</dbReference>
<dbReference type="SUPFAM" id="SSF56112">
    <property type="entry name" value="Protein kinase-like (PK-like)"/>
    <property type="match status" value="1"/>
</dbReference>
<feature type="compositionally biased region" description="Polar residues" evidence="8">
    <location>
        <begin position="1150"/>
        <end position="1162"/>
    </location>
</feature>
<evidence type="ECO:0000313" key="10">
    <source>
        <dbReference type="EMBL" id="CAC5370987.1"/>
    </source>
</evidence>
<evidence type="ECO:0000256" key="5">
    <source>
        <dbReference type="ARBA" id="ARBA00022840"/>
    </source>
</evidence>
<dbReference type="OrthoDB" id="5979581at2759"/>
<dbReference type="InterPro" id="IPR017441">
    <property type="entry name" value="Protein_kinase_ATP_BS"/>
</dbReference>
<dbReference type="Pfam" id="PF00069">
    <property type="entry name" value="Pkinase"/>
    <property type="match status" value="1"/>
</dbReference>
<evidence type="ECO:0000256" key="4">
    <source>
        <dbReference type="ARBA" id="ARBA00022777"/>
    </source>
</evidence>
<organism evidence="10 11">
    <name type="scientific">Mytilus coruscus</name>
    <name type="common">Sea mussel</name>
    <dbReference type="NCBI Taxonomy" id="42192"/>
    <lineage>
        <taxon>Eukaryota</taxon>
        <taxon>Metazoa</taxon>
        <taxon>Spiralia</taxon>
        <taxon>Lophotrochozoa</taxon>
        <taxon>Mollusca</taxon>
        <taxon>Bivalvia</taxon>
        <taxon>Autobranchia</taxon>
        <taxon>Pteriomorphia</taxon>
        <taxon>Mytilida</taxon>
        <taxon>Mytiloidea</taxon>
        <taxon>Mytilidae</taxon>
        <taxon>Mytilinae</taxon>
        <taxon>Mytilus</taxon>
    </lineage>
</organism>
<keyword evidence="3 7" id="KW-0547">Nucleotide-binding</keyword>
<dbReference type="PROSITE" id="PS00107">
    <property type="entry name" value="PROTEIN_KINASE_ATP"/>
    <property type="match status" value="1"/>
</dbReference>
<dbReference type="GO" id="GO:0005524">
    <property type="term" value="F:ATP binding"/>
    <property type="evidence" value="ECO:0007669"/>
    <property type="project" value="UniProtKB-UniRule"/>
</dbReference>
<feature type="compositionally biased region" description="Acidic residues" evidence="8">
    <location>
        <begin position="337"/>
        <end position="346"/>
    </location>
</feature>
<feature type="region of interest" description="Disordered" evidence="8">
    <location>
        <begin position="742"/>
        <end position="762"/>
    </location>
</feature>
<evidence type="ECO:0000256" key="7">
    <source>
        <dbReference type="PROSITE-ProRule" id="PRU10141"/>
    </source>
</evidence>
<evidence type="ECO:0000256" key="2">
    <source>
        <dbReference type="ARBA" id="ARBA00022679"/>
    </source>
</evidence>
<dbReference type="GO" id="GO:0004674">
    <property type="term" value="F:protein serine/threonine kinase activity"/>
    <property type="evidence" value="ECO:0007669"/>
    <property type="project" value="UniProtKB-KW"/>
</dbReference>
<dbReference type="FunFam" id="1.10.510.10:FF:000481">
    <property type="entry name" value="Asator, isoform D"/>
    <property type="match status" value="1"/>
</dbReference>
<gene>
    <name evidence="10" type="ORF">MCOR_9607</name>
</gene>
<feature type="region of interest" description="Disordered" evidence="8">
    <location>
        <begin position="591"/>
        <end position="629"/>
    </location>
</feature>
<feature type="compositionally biased region" description="Basic and acidic residues" evidence="8">
    <location>
        <begin position="674"/>
        <end position="706"/>
    </location>
</feature>
<feature type="region of interest" description="Disordered" evidence="8">
    <location>
        <begin position="1099"/>
        <end position="1230"/>
    </location>
</feature>
<reference evidence="10 11" key="1">
    <citation type="submission" date="2020-06" db="EMBL/GenBank/DDBJ databases">
        <authorList>
            <person name="Li R."/>
            <person name="Bekaert M."/>
        </authorList>
    </citation>
    <scope>NUCLEOTIDE SEQUENCE [LARGE SCALE GENOMIC DNA]</scope>
    <source>
        <strain evidence="11">wild</strain>
    </source>
</reference>
<evidence type="ECO:0000256" key="8">
    <source>
        <dbReference type="SAM" id="MobiDB-lite"/>
    </source>
</evidence>
<evidence type="ECO:0000256" key="3">
    <source>
        <dbReference type="ARBA" id="ARBA00022741"/>
    </source>
</evidence>
<evidence type="ECO:0000256" key="1">
    <source>
        <dbReference type="ARBA" id="ARBA00022527"/>
    </source>
</evidence>
<feature type="compositionally biased region" description="Polar residues" evidence="8">
    <location>
        <begin position="1215"/>
        <end position="1230"/>
    </location>
</feature>
<feature type="region of interest" description="Disordered" evidence="8">
    <location>
        <begin position="458"/>
        <end position="479"/>
    </location>
</feature>
<dbReference type="InterPro" id="IPR011009">
    <property type="entry name" value="Kinase-like_dom_sf"/>
</dbReference>